<reference evidence="2 3" key="1">
    <citation type="submission" date="2015-03" db="EMBL/GenBank/DDBJ databases">
        <authorList>
            <person name="Regsiter A."/>
            <person name="william w."/>
        </authorList>
    </citation>
    <scope>NUCLEOTIDE SEQUENCE [LARGE SCALE GENOMIC DNA]</scope>
    <source>
        <strain evidence="2 3">CB1</strain>
    </source>
</reference>
<evidence type="ECO:0000256" key="1">
    <source>
        <dbReference type="SAM" id="MobiDB-lite"/>
    </source>
</evidence>
<name>A0ABM9T1R8_THIA3</name>
<dbReference type="EMBL" id="CTRI01000003">
    <property type="protein sequence ID" value="CQR27841.1"/>
    <property type="molecule type" value="Genomic_DNA"/>
</dbReference>
<dbReference type="Proteomes" id="UP000078599">
    <property type="component" value="Unassembled WGS sequence"/>
</dbReference>
<proteinExistence type="predicted"/>
<evidence type="ECO:0000313" key="2">
    <source>
        <dbReference type="EMBL" id="CQR27841.1"/>
    </source>
</evidence>
<keyword evidence="3" id="KW-1185">Reference proteome</keyword>
<evidence type="ECO:0000313" key="3">
    <source>
        <dbReference type="Proteomes" id="UP000078599"/>
    </source>
</evidence>
<accession>A0ABM9T1R8</accession>
<gene>
    <name evidence="2" type="ORF">THICB1_110231</name>
</gene>
<protein>
    <submittedName>
        <fullName evidence="2">Uncharacterized protein</fullName>
    </submittedName>
</protein>
<feature type="region of interest" description="Disordered" evidence="1">
    <location>
        <begin position="1"/>
        <end position="23"/>
    </location>
</feature>
<sequence>MRVLRGGEGGVRPAASGHVGHLTAQATSRPRCAKTGARLLGVLMVDASRAARSADRYVRQQTDTAEIWAHRVGIGSRRHARPGLGCITACVGCAVHESLFVHRSECAHSTPASHRTASFAEAMRAG</sequence>
<organism evidence="2 3">
    <name type="scientific">Thiomonas arsenitoxydans (strain DSM 22701 / CIP 110005 / 3As)</name>
    <dbReference type="NCBI Taxonomy" id="426114"/>
    <lineage>
        <taxon>Bacteria</taxon>
        <taxon>Pseudomonadati</taxon>
        <taxon>Pseudomonadota</taxon>
        <taxon>Betaproteobacteria</taxon>
        <taxon>Burkholderiales</taxon>
        <taxon>Thiomonas</taxon>
    </lineage>
</organism>
<comment type="caution">
    <text evidence="2">The sequence shown here is derived from an EMBL/GenBank/DDBJ whole genome shotgun (WGS) entry which is preliminary data.</text>
</comment>
<feature type="compositionally biased region" description="Gly residues" evidence="1">
    <location>
        <begin position="1"/>
        <end position="10"/>
    </location>
</feature>